<evidence type="ECO:0000259" key="1">
    <source>
        <dbReference type="PROSITE" id="PS51671"/>
    </source>
</evidence>
<dbReference type="EMBL" id="DVMM01000186">
    <property type="protein sequence ID" value="HIU30309.1"/>
    <property type="molecule type" value="Genomic_DNA"/>
</dbReference>
<dbReference type="CDD" id="cd04882">
    <property type="entry name" value="ACT_Bt0572_2"/>
    <property type="match status" value="1"/>
</dbReference>
<sequence length="143" mass="15406">MSVKQISVFLENKAGRLADVTKVLGENNIDISALSIADTTHFGILRLIVNDPDRAEHVLRENGFTVSSSPVLAIAVDDVPGALSEALSALTENGIGVDYIYAFVGKTQNRALVIFRVEDTETAAEVLTRAGVMVLEDEEVYSL</sequence>
<dbReference type="SUPFAM" id="SSF55021">
    <property type="entry name" value="ACT-like"/>
    <property type="match status" value="2"/>
</dbReference>
<evidence type="ECO:0000313" key="2">
    <source>
        <dbReference type="EMBL" id="HIU30309.1"/>
    </source>
</evidence>
<comment type="caution">
    <text evidence="2">The sequence shown here is derived from an EMBL/GenBank/DDBJ whole genome shotgun (WGS) entry which is preliminary data.</text>
</comment>
<dbReference type="InterPro" id="IPR045865">
    <property type="entry name" value="ACT-like_dom_sf"/>
</dbReference>
<dbReference type="AlphaFoldDB" id="A0A9D1L9U7"/>
<dbReference type="CDD" id="cd04908">
    <property type="entry name" value="ACT_Bt0572_1"/>
    <property type="match status" value="1"/>
</dbReference>
<dbReference type="PANTHER" id="PTHR40099">
    <property type="entry name" value="ACETOLACTATE SYNTHASE, SMALL SUBUNIT"/>
    <property type="match status" value="1"/>
</dbReference>
<accession>A0A9D1L9U7</accession>
<feature type="domain" description="ACT" evidence="1">
    <location>
        <begin position="71"/>
        <end position="143"/>
    </location>
</feature>
<reference evidence="2" key="2">
    <citation type="journal article" date="2021" name="PeerJ">
        <title>Extensive microbial diversity within the chicken gut microbiome revealed by metagenomics and culture.</title>
        <authorList>
            <person name="Gilroy R."/>
            <person name="Ravi A."/>
            <person name="Getino M."/>
            <person name="Pursley I."/>
            <person name="Horton D.L."/>
            <person name="Alikhan N.F."/>
            <person name="Baker D."/>
            <person name="Gharbi K."/>
            <person name="Hall N."/>
            <person name="Watson M."/>
            <person name="Adriaenssens E.M."/>
            <person name="Foster-Nyarko E."/>
            <person name="Jarju S."/>
            <person name="Secka A."/>
            <person name="Antonio M."/>
            <person name="Oren A."/>
            <person name="Chaudhuri R.R."/>
            <person name="La Ragione R."/>
            <person name="Hildebrand F."/>
            <person name="Pallen M.J."/>
        </authorList>
    </citation>
    <scope>NUCLEOTIDE SEQUENCE</scope>
    <source>
        <strain evidence="2">CHK195-4489</strain>
    </source>
</reference>
<reference evidence="2" key="1">
    <citation type="submission" date="2020-10" db="EMBL/GenBank/DDBJ databases">
        <authorList>
            <person name="Gilroy R."/>
        </authorList>
    </citation>
    <scope>NUCLEOTIDE SEQUENCE</scope>
    <source>
        <strain evidence="2">CHK195-4489</strain>
    </source>
</reference>
<gene>
    <name evidence="2" type="ORF">IAD50_08455</name>
</gene>
<proteinExistence type="predicted"/>
<dbReference type="Proteomes" id="UP000824089">
    <property type="component" value="Unassembled WGS sequence"/>
</dbReference>
<dbReference type="Gene3D" id="3.30.2130.10">
    <property type="entry name" value="VC0802-like"/>
    <property type="match status" value="1"/>
</dbReference>
<dbReference type="PROSITE" id="PS51671">
    <property type="entry name" value="ACT"/>
    <property type="match status" value="1"/>
</dbReference>
<dbReference type="InterPro" id="IPR002912">
    <property type="entry name" value="ACT_dom"/>
</dbReference>
<evidence type="ECO:0000313" key="3">
    <source>
        <dbReference type="Proteomes" id="UP000824089"/>
    </source>
</evidence>
<dbReference type="InterPro" id="IPR045739">
    <property type="entry name" value="ACT_dom_pair"/>
</dbReference>
<dbReference type="Pfam" id="PF19571">
    <property type="entry name" value="ACT_8"/>
    <property type="match status" value="1"/>
</dbReference>
<protein>
    <submittedName>
        <fullName evidence="2">ACT domain-containing protein</fullName>
    </submittedName>
</protein>
<dbReference type="PANTHER" id="PTHR40099:SF1">
    <property type="entry name" value="ACETOLACTATE SYNTHASE, SMALL SUBUNIT"/>
    <property type="match status" value="1"/>
</dbReference>
<name>A0A9D1L9U7_9CLOT</name>
<organism evidence="2 3">
    <name type="scientific">Candidatus Egerieisoma faecipullorum</name>
    <dbReference type="NCBI Taxonomy" id="2840963"/>
    <lineage>
        <taxon>Bacteria</taxon>
        <taxon>Bacillati</taxon>
        <taxon>Bacillota</taxon>
        <taxon>Clostridia</taxon>
        <taxon>Eubacteriales</taxon>
        <taxon>Clostridiaceae</taxon>
        <taxon>Clostridiaceae incertae sedis</taxon>
        <taxon>Candidatus Egerieisoma</taxon>
    </lineage>
</organism>